<reference evidence="1" key="2">
    <citation type="journal article" date="2015" name="Fish Shellfish Immunol.">
        <title>Early steps in the European eel (Anguilla anguilla)-Vibrio vulnificus interaction in the gills: Role of the RtxA13 toxin.</title>
        <authorList>
            <person name="Callol A."/>
            <person name="Pajuelo D."/>
            <person name="Ebbesson L."/>
            <person name="Teles M."/>
            <person name="MacKenzie S."/>
            <person name="Amaro C."/>
        </authorList>
    </citation>
    <scope>NUCLEOTIDE SEQUENCE</scope>
</reference>
<protein>
    <submittedName>
        <fullName evidence="1">Uncharacterized protein</fullName>
    </submittedName>
</protein>
<proteinExistence type="predicted"/>
<organism evidence="1">
    <name type="scientific">Anguilla anguilla</name>
    <name type="common">European freshwater eel</name>
    <name type="synonym">Muraena anguilla</name>
    <dbReference type="NCBI Taxonomy" id="7936"/>
    <lineage>
        <taxon>Eukaryota</taxon>
        <taxon>Metazoa</taxon>
        <taxon>Chordata</taxon>
        <taxon>Craniata</taxon>
        <taxon>Vertebrata</taxon>
        <taxon>Euteleostomi</taxon>
        <taxon>Actinopterygii</taxon>
        <taxon>Neopterygii</taxon>
        <taxon>Teleostei</taxon>
        <taxon>Anguilliformes</taxon>
        <taxon>Anguillidae</taxon>
        <taxon>Anguilla</taxon>
    </lineage>
</organism>
<dbReference type="EMBL" id="GBXM01027340">
    <property type="protein sequence ID" value="JAH81237.1"/>
    <property type="molecule type" value="Transcribed_RNA"/>
</dbReference>
<reference evidence="1" key="1">
    <citation type="submission" date="2014-11" db="EMBL/GenBank/DDBJ databases">
        <authorList>
            <person name="Amaro Gonzalez C."/>
        </authorList>
    </citation>
    <scope>NUCLEOTIDE SEQUENCE</scope>
</reference>
<evidence type="ECO:0000313" key="1">
    <source>
        <dbReference type="EMBL" id="JAH81237.1"/>
    </source>
</evidence>
<accession>A0A0E9VT96</accession>
<name>A0A0E9VT96_ANGAN</name>
<sequence length="59" mass="6457">MELAMNGLTEIKKPSMHRALSGPGMRASVLSHGVALTLTLMATNNHFFHWPQPNTNGNQ</sequence>
<dbReference type="AlphaFoldDB" id="A0A0E9VT96"/>